<dbReference type="Proteomes" id="UP001500620">
    <property type="component" value="Unassembled WGS sequence"/>
</dbReference>
<proteinExistence type="predicted"/>
<feature type="region of interest" description="Disordered" evidence="1">
    <location>
        <begin position="1"/>
        <end position="58"/>
    </location>
</feature>
<dbReference type="EMBL" id="BAABAT010000041">
    <property type="protein sequence ID" value="GAA4260588.1"/>
    <property type="molecule type" value="Genomic_DNA"/>
</dbReference>
<accession>A0ABP8DNV1</accession>
<organism evidence="3 4">
    <name type="scientific">Dactylosporangium darangshiense</name>
    <dbReference type="NCBI Taxonomy" id="579108"/>
    <lineage>
        <taxon>Bacteria</taxon>
        <taxon>Bacillati</taxon>
        <taxon>Actinomycetota</taxon>
        <taxon>Actinomycetes</taxon>
        <taxon>Micromonosporales</taxon>
        <taxon>Micromonosporaceae</taxon>
        <taxon>Dactylosporangium</taxon>
    </lineage>
</organism>
<comment type="caution">
    <text evidence="3">The sequence shown here is derived from an EMBL/GenBank/DDBJ whole genome shotgun (WGS) entry which is preliminary data.</text>
</comment>
<reference evidence="4" key="1">
    <citation type="journal article" date="2019" name="Int. J. Syst. Evol. Microbiol.">
        <title>The Global Catalogue of Microorganisms (GCM) 10K type strain sequencing project: providing services to taxonomists for standard genome sequencing and annotation.</title>
        <authorList>
            <consortium name="The Broad Institute Genomics Platform"/>
            <consortium name="The Broad Institute Genome Sequencing Center for Infectious Disease"/>
            <person name="Wu L."/>
            <person name="Ma J."/>
        </authorList>
    </citation>
    <scope>NUCLEOTIDE SEQUENCE [LARGE SCALE GENOMIC DNA]</scope>
    <source>
        <strain evidence="4">JCM 17441</strain>
    </source>
</reference>
<gene>
    <name evidence="3" type="ORF">GCM10022255_089830</name>
</gene>
<keyword evidence="4" id="KW-1185">Reference proteome</keyword>
<evidence type="ECO:0008006" key="5">
    <source>
        <dbReference type="Google" id="ProtNLM"/>
    </source>
</evidence>
<feature type="transmembrane region" description="Helical" evidence="2">
    <location>
        <begin position="62"/>
        <end position="92"/>
    </location>
</feature>
<dbReference type="RefSeq" id="WP_345137483.1">
    <property type="nucleotide sequence ID" value="NZ_BAABAT010000041.1"/>
</dbReference>
<keyword evidence="2" id="KW-0812">Transmembrane</keyword>
<evidence type="ECO:0000256" key="1">
    <source>
        <dbReference type="SAM" id="MobiDB-lite"/>
    </source>
</evidence>
<protein>
    <recommendedName>
        <fullName evidence="5">DUF4190 domain-containing protein</fullName>
    </recommendedName>
</protein>
<feature type="compositionally biased region" description="Basic and acidic residues" evidence="1">
    <location>
        <begin position="1"/>
        <end position="27"/>
    </location>
</feature>
<keyword evidence="2" id="KW-0472">Membrane</keyword>
<name>A0ABP8DNV1_9ACTN</name>
<sequence length="138" mass="14148">MDPKVTAHGETRQAHGARHDSAGRSRTDPIAGDADPANPGREPADTGPERTTAGRRRPDDRIVASLALGVAGLFLFNVVFGPLAIVLGLWSLRRPAVTGRGRAFAGLGVVLGLADLVILAVLVIGGAHGGNLLHVTAA</sequence>
<evidence type="ECO:0000256" key="2">
    <source>
        <dbReference type="SAM" id="Phobius"/>
    </source>
</evidence>
<feature type="transmembrane region" description="Helical" evidence="2">
    <location>
        <begin position="104"/>
        <end position="124"/>
    </location>
</feature>
<evidence type="ECO:0000313" key="3">
    <source>
        <dbReference type="EMBL" id="GAA4260588.1"/>
    </source>
</evidence>
<evidence type="ECO:0000313" key="4">
    <source>
        <dbReference type="Proteomes" id="UP001500620"/>
    </source>
</evidence>
<keyword evidence="2" id="KW-1133">Transmembrane helix</keyword>